<dbReference type="PANTHER" id="PTHR32344:SF1">
    <property type="entry name" value="U1-TYPE DOMAIN-CONTAINING PROTEIN"/>
    <property type="match status" value="1"/>
</dbReference>
<dbReference type="GO" id="GO:0006357">
    <property type="term" value="P:regulation of transcription by RNA polymerase II"/>
    <property type="evidence" value="ECO:0007669"/>
    <property type="project" value="InterPro"/>
</dbReference>
<gene>
    <name evidence="1" type="ORF">FWILDA_LOCUS16933</name>
</gene>
<feature type="non-terminal residue" evidence="1">
    <location>
        <position position="1"/>
    </location>
</feature>
<dbReference type="PANTHER" id="PTHR32344">
    <property type="entry name" value="U1-TYPE DOMAIN-CONTAINING PROTEIN"/>
    <property type="match status" value="1"/>
</dbReference>
<comment type="caution">
    <text evidence="1">The sequence shown here is derived from an EMBL/GenBank/DDBJ whole genome shotgun (WGS) entry which is preliminary data.</text>
</comment>
<dbReference type="GO" id="GO:0005634">
    <property type="term" value="C:nucleus"/>
    <property type="evidence" value="ECO:0007669"/>
    <property type="project" value="InterPro"/>
</dbReference>
<dbReference type="GO" id="GO:0003690">
    <property type="term" value="F:double-stranded DNA binding"/>
    <property type="evidence" value="ECO:0007669"/>
    <property type="project" value="InterPro"/>
</dbReference>
<dbReference type="AlphaFoldDB" id="A0A9W4T9B2"/>
<protein>
    <submittedName>
        <fullName evidence="1">13506_t:CDS:1</fullName>
    </submittedName>
</protein>
<accession>A0A9W4T9B2</accession>
<sequence>RKRGLKAKVTINTRIDEYPGKFRVDDRLLFCNFCDHSVDWVQKSTIDNHLNSISHKNKKYLYENKQRRQQQTLVTSFSSSESKKIIIHDLIEAFTAADIPLEK</sequence>
<evidence type="ECO:0000313" key="1">
    <source>
        <dbReference type="EMBL" id="CAI2195152.1"/>
    </source>
</evidence>
<dbReference type="EMBL" id="CAMKVN010012008">
    <property type="protein sequence ID" value="CAI2195152.1"/>
    <property type="molecule type" value="Genomic_DNA"/>
</dbReference>
<proteinExistence type="predicted"/>
<name>A0A9W4T9B2_9GLOM</name>
<dbReference type="OrthoDB" id="2405594at2759"/>
<evidence type="ECO:0000313" key="2">
    <source>
        <dbReference type="Proteomes" id="UP001153678"/>
    </source>
</evidence>
<dbReference type="Proteomes" id="UP001153678">
    <property type="component" value="Unassembled WGS sequence"/>
</dbReference>
<keyword evidence="2" id="KW-1185">Reference proteome</keyword>
<dbReference type="InterPro" id="IPR033375">
    <property type="entry name" value="Cggbp1"/>
</dbReference>
<organism evidence="1 2">
    <name type="scientific">Funneliformis geosporum</name>
    <dbReference type="NCBI Taxonomy" id="1117311"/>
    <lineage>
        <taxon>Eukaryota</taxon>
        <taxon>Fungi</taxon>
        <taxon>Fungi incertae sedis</taxon>
        <taxon>Mucoromycota</taxon>
        <taxon>Glomeromycotina</taxon>
        <taxon>Glomeromycetes</taxon>
        <taxon>Glomerales</taxon>
        <taxon>Glomeraceae</taxon>
        <taxon>Funneliformis</taxon>
    </lineage>
</organism>
<feature type="non-terminal residue" evidence="1">
    <location>
        <position position="103"/>
    </location>
</feature>
<reference evidence="1" key="1">
    <citation type="submission" date="2022-08" db="EMBL/GenBank/DDBJ databases">
        <authorList>
            <person name="Kallberg Y."/>
            <person name="Tangrot J."/>
            <person name="Rosling A."/>
        </authorList>
    </citation>
    <scope>NUCLEOTIDE SEQUENCE</scope>
    <source>
        <strain evidence="1">Wild A</strain>
    </source>
</reference>